<evidence type="ECO:0000256" key="3">
    <source>
        <dbReference type="ARBA" id="ARBA00023015"/>
    </source>
</evidence>
<evidence type="ECO:0000256" key="5">
    <source>
        <dbReference type="ARBA" id="ARBA00023242"/>
    </source>
</evidence>
<dbReference type="InterPro" id="IPR037796">
    <property type="entry name" value="TAF6"/>
</dbReference>
<dbReference type="GO" id="GO:0046695">
    <property type="term" value="C:SLIK (SAGA-like) complex"/>
    <property type="evidence" value="ECO:0007669"/>
    <property type="project" value="InterPro"/>
</dbReference>
<keyword evidence="5" id="KW-0539">Nucleus</keyword>
<dbReference type="Gene3D" id="1.25.40.770">
    <property type="entry name" value="TAF6, C-terminal HEAT repeat domain"/>
    <property type="match status" value="1"/>
</dbReference>
<dbReference type="GO" id="GO:0003743">
    <property type="term" value="F:translation initiation factor activity"/>
    <property type="evidence" value="ECO:0007669"/>
    <property type="project" value="UniProtKB-KW"/>
</dbReference>
<dbReference type="GO" id="GO:0003713">
    <property type="term" value="F:transcription coactivator activity"/>
    <property type="evidence" value="ECO:0007669"/>
    <property type="project" value="TreeGrafter"/>
</dbReference>
<keyword evidence="8" id="KW-0396">Initiation factor</keyword>
<dbReference type="GO" id="GO:0000124">
    <property type="term" value="C:SAGA complex"/>
    <property type="evidence" value="ECO:0007669"/>
    <property type="project" value="InterPro"/>
</dbReference>
<keyword evidence="4" id="KW-0804">Transcription</keyword>
<sequence length="430" mass="47675">VTLLCYRCLPYCLTQYHAGLSVFYSSPPRSSLQRRSHEVSQEVMIYFRELTEACVGASENRRHEALDNATLDPGLQPVLPHLVTFIAEGVRVNVTNHNLAILIYLMRLVKALVDNAHISLEPYLHLLVPTVITCVLSRQLCAKPITDNHWALRDFAAKQLVILCNRYNTSTNQLHTRVTRELCRALHNWINGTNADSVTSTSDTEKPESRLVGSSDMNGSLELRKRDLLDKHGPSLGTAVHSMNTLYGILVTLDEFGPQSMRVLVFPVLPALCQRLTTLVEPSQSSTDSHEDPVVNFTPPNRLSPADQRSFDSLKSMMTKLAPLLTDWRTRQNLGTTLEDYRVAYGCMAACLHGVNRCASATPTGSTSQTSAHPPFHHQNPTNQGSEAPPRASLVTNSSVTLVTSKPEEVTARIHVTSADRSIQLIPLNR</sequence>
<feature type="region of interest" description="Disordered" evidence="6">
    <location>
        <begin position="360"/>
        <end position="392"/>
    </location>
</feature>
<dbReference type="Proteomes" id="UP000324629">
    <property type="component" value="Unassembled WGS sequence"/>
</dbReference>
<dbReference type="SUPFAM" id="SSF48371">
    <property type="entry name" value="ARM repeat"/>
    <property type="match status" value="1"/>
</dbReference>
<accession>A0A5J4NNI4</accession>
<evidence type="ECO:0000313" key="8">
    <source>
        <dbReference type="EMBL" id="KAA3676800.1"/>
    </source>
</evidence>
<name>A0A5J4NNI4_9TREM</name>
<keyword evidence="9" id="KW-1185">Reference proteome</keyword>
<comment type="similarity">
    <text evidence="2">Belongs to the TAF6 family.</text>
</comment>
<evidence type="ECO:0000256" key="6">
    <source>
        <dbReference type="SAM" id="MobiDB-lite"/>
    </source>
</evidence>
<evidence type="ECO:0000256" key="2">
    <source>
        <dbReference type="ARBA" id="ARBA00007688"/>
    </source>
</evidence>
<dbReference type="Pfam" id="PF07571">
    <property type="entry name" value="TAF6_C"/>
    <property type="match status" value="1"/>
</dbReference>
<dbReference type="InterPro" id="IPR011442">
    <property type="entry name" value="TAF6_C"/>
</dbReference>
<comment type="caution">
    <text evidence="8">The sequence shown here is derived from an EMBL/GenBank/DDBJ whole genome shotgun (WGS) entry which is preliminary data.</text>
</comment>
<evidence type="ECO:0000259" key="7">
    <source>
        <dbReference type="Pfam" id="PF07571"/>
    </source>
</evidence>
<dbReference type="EMBL" id="QNGE01001804">
    <property type="protein sequence ID" value="KAA3676800.1"/>
    <property type="molecule type" value="Genomic_DNA"/>
</dbReference>
<comment type="subcellular location">
    <subcellularLocation>
        <location evidence="1">Nucleus</location>
    </subcellularLocation>
</comment>
<dbReference type="PANTHER" id="PTHR10221:SF9">
    <property type="entry name" value="TRANSCRIPTION INITIATION FACTOR TFIID SUBUNIT 6"/>
    <property type="match status" value="1"/>
</dbReference>
<reference evidence="8 9" key="1">
    <citation type="journal article" date="2019" name="Gigascience">
        <title>Whole-genome sequence of the oriental lung fluke Paragonimus westermani.</title>
        <authorList>
            <person name="Oey H."/>
            <person name="Zakrzewski M."/>
            <person name="Narain K."/>
            <person name="Devi K.R."/>
            <person name="Agatsuma T."/>
            <person name="Nawaratna S."/>
            <person name="Gobert G.N."/>
            <person name="Jones M.K."/>
            <person name="Ragan M.A."/>
            <person name="McManus D.P."/>
            <person name="Krause L."/>
        </authorList>
    </citation>
    <scope>NUCLEOTIDE SEQUENCE [LARGE SCALE GENOMIC DNA]</scope>
    <source>
        <strain evidence="8 9">IND2009</strain>
    </source>
</reference>
<proteinExistence type="inferred from homology"/>
<feature type="domain" description="TAF6 C-terminal HEAT repeat" evidence="7">
    <location>
        <begin position="36"/>
        <end position="188"/>
    </location>
</feature>
<organism evidence="8 9">
    <name type="scientific">Paragonimus westermani</name>
    <dbReference type="NCBI Taxonomy" id="34504"/>
    <lineage>
        <taxon>Eukaryota</taxon>
        <taxon>Metazoa</taxon>
        <taxon>Spiralia</taxon>
        <taxon>Lophotrochozoa</taxon>
        <taxon>Platyhelminthes</taxon>
        <taxon>Trematoda</taxon>
        <taxon>Digenea</taxon>
        <taxon>Plagiorchiida</taxon>
        <taxon>Troglotremata</taxon>
        <taxon>Troglotrematidae</taxon>
        <taxon>Paragonimus</taxon>
    </lineage>
</organism>
<gene>
    <name evidence="8" type="ORF">DEA37_0007707</name>
</gene>
<dbReference type="FunFam" id="1.25.40.770:FF:000001">
    <property type="entry name" value="Transcription initiation factor TFIID subunit 6"/>
    <property type="match status" value="1"/>
</dbReference>
<evidence type="ECO:0000256" key="4">
    <source>
        <dbReference type="ARBA" id="ARBA00023163"/>
    </source>
</evidence>
<dbReference type="CDD" id="cd08050">
    <property type="entry name" value="TAF6C"/>
    <property type="match status" value="1"/>
</dbReference>
<protein>
    <submittedName>
        <fullName evidence="8">Transcription initiation factor TFIID subunit 6</fullName>
    </submittedName>
</protein>
<dbReference type="GO" id="GO:0005669">
    <property type="term" value="C:transcription factor TFIID complex"/>
    <property type="evidence" value="ECO:0007669"/>
    <property type="project" value="InterPro"/>
</dbReference>
<dbReference type="InterPro" id="IPR046344">
    <property type="entry name" value="TAF6_C_sf"/>
</dbReference>
<dbReference type="AlphaFoldDB" id="A0A5J4NNI4"/>
<dbReference type="GO" id="GO:0051123">
    <property type="term" value="P:RNA polymerase II preinitiation complex assembly"/>
    <property type="evidence" value="ECO:0007669"/>
    <property type="project" value="TreeGrafter"/>
</dbReference>
<dbReference type="PANTHER" id="PTHR10221">
    <property type="entry name" value="TRANSCRIPTION INITIATION FACTOR TFIID SUBUNIT 6"/>
    <property type="match status" value="1"/>
</dbReference>
<feature type="region of interest" description="Disordered" evidence="6">
    <location>
        <begin position="196"/>
        <end position="217"/>
    </location>
</feature>
<keyword evidence="3" id="KW-0805">Transcription regulation</keyword>
<evidence type="ECO:0000313" key="9">
    <source>
        <dbReference type="Proteomes" id="UP000324629"/>
    </source>
</evidence>
<feature type="region of interest" description="Disordered" evidence="6">
    <location>
        <begin position="281"/>
        <end position="307"/>
    </location>
</feature>
<keyword evidence="8" id="KW-0648">Protein biosynthesis</keyword>
<dbReference type="GO" id="GO:0016251">
    <property type="term" value="F:RNA polymerase II general transcription initiation factor activity"/>
    <property type="evidence" value="ECO:0007669"/>
    <property type="project" value="InterPro"/>
</dbReference>
<feature type="compositionally biased region" description="Polar residues" evidence="6">
    <location>
        <begin position="360"/>
        <end position="372"/>
    </location>
</feature>
<feature type="non-terminal residue" evidence="8">
    <location>
        <position position="1"/>
    </location>
</feature>
<evidence type="ECO:0000256" key="1">
    <source>
        <dbReference type="ARBA" id="ARBA00004123"/>
    </source>
</evidence>
<dbReference type="InterPro" id="IPR016024">
    <property type="entry name" value="ARM-type_fold"/>
</dbReference>